<dbReference type="InterPro" id="IPR020946">
    <property type="entry name" value="Flavin_mOase-like"/>
</dbReference>
<keyword evidence="7 8" id="KW-0503">Monooxygenase</keyword>
<comment type="similarity">
    <text evidence="2">Belongs to the FAD-binding monooxygenase family.</text>
</comment>
<name>A0A8H5N8V2_9HYPO</name>
<evidence type="ECO:0000256" key="3">
    <source>
        <dbReference type="ARBA" id="ARBA00022630"/>
    </source>
</evidence>
<evidence type="ECO:0000313" key="9">
    <source>
        <dbReference type="Proteomes" id="UP000574317"/>
    </source>
</evidence>
<dbReference type="InterPro" id="IPR036188">
    <property type="entry name" value="FAD/NAD-bd_sf"/>
</dbReference>
<evidence type="ECO:0000256" key="2">
    <source>
        <dbReference type="ARBA" id="ARBA00010139"/>
    </source>
</evidence>
<dbReference type="GO" id="GO:0050661">
    <property type="term" value="F:NADP binding"/>
    <property type="evidence" value="ECO:0007669"/>
    <property type="project" value="InterPro"/>
</dbReference>
<evidence type="ECO:0000256" key="7">
    <source>
        <dbReference type="ARBA" id="ARBA00023033"/>
    </source>
</evidence>
<keyword evidence="4" id="KW-0274">FAD</keyword>
<evidence type="ECO:0000313" key="8">
    <source>
        <dbReference type="EMBL" id="KAF5556060.1"/>
    </source>
</evidence>
<organism evidence="8 9">
    <name type="scientific">Fusarium napiforme</name>
    <dbReference type="NCBI Taxonomy" id="42672"/>
    <lineage>
        <taxon>Eukaryota</taxon>
        <taxon>Fungi</taxon>
        <taxon>Dikarya</taxon>
        <taxon>Ascomycota</taxon>
        <taxon>Pezizomycotina</taxon>
        <taxon>Sordariomycetes</taxon>
        <taxon>Hypocreomycetidae</taxon>
        <taxon>Hypocreales</taxon>
        <taxon>Nectriaceae</taxon>
        <taxon>Fusarium</taxon>
        <taxon>Fusarium fujikuroi species complex</taxon>
    </lineage>
</organism>
<dbReference type="PRINTS" id="PR00411">
    <property type="entry name" value="PNDRDTASEI"/>
</dbReference>
<comment type="cofactor">
    <cofactor evidence="1">
        <name>FAD</name>
        <dbReference type="ChEBI" id="CHEBI:57692"/>
    </cofactor>
</comment>
<dbReference type="PANTHER" id="PTHR43098:SF3">
    <property type="entry name" value="L-ORNITHINE N(5)-MONOOXYGENASE-RELATED"/>
    <property type="match status" value="1"/>
</dbReference>
<keyword evidence="9" id="KW-1185">Reference proteome</keyword>
<evidence type="ECO:0000256" key="5">
    <source>
        <dbReference type="ARBA" id="ARBA00022857"/>
    </source>
</evidence>
<evidence type="ECO:0000256" key="6">
    <source>
        <dbReference type="ARBA" id="ARBA00023002"/>
    </source>
</evidence>
<dbReference type="Gene3D" id="3.50.50.60">
    <property type="entry name" value="FAD/NAD(P)-binding domain"/>
    <property type="match status" value="3"/>
</dbReference>
<reference evidence="8 9" key="1">
    <citation type="submission" date="2020-05" db="EMBL/GenBank/DDBJ databases">
        <title>Identification and distribution of gene clusters putatively required for synthesis of sphingolipid metabolism inhibitors in phylogenetically diverse species of the filamentous fungus Fusarium.</title>
        <authorList>
            <person name="Kim H.-S."/>
            <person name="Busman M."/>
            <person name="Brown D.W."/>
            <person name="Divon H."/>
            <person name="Uhlig S."/>
            <person name="Proctor R.H."/>
        </authorList>
    </citation>
    <scope>NUCLEOTIDE SEQUENCE [LARGE SCALE GENOMIC DNA]</scope>
    <source>
        <strain evidence="8 9">NRRL 25196</strain>
    </source>
</reference>
<accession>A0A8H5N8V2</accession>
<dbReference type="Proteomes" id="UP000574317">
    <property type="component" value="Unassembled WGS sequence"/>
</dbReference>
<dbReference type="GO" id="GO:0050660">
    <property type="term" value="F:flavin adenine dinucleotide binding"/>
    <property type="evidence" value="ECO:0007669"/>
    <property type="project" value="InterPro"/>
</dbReference>
<dbReference type="Pfam" id="PF00743">
    <property type="entry name" value="FMO-like"/>
    <property type="match status" value="1"/>
</dbReference>
<evidence type="ECO:0000256" key="1">
    <source>
        <dbReference type="ARBA" id="ARBA00001974"/>
    </source>
</evidence>
<protein>
    <submittedName>
        <fullName evidence="8">Cyclopentanone 1,2-monooxygenase</fullName>
    </submittedName>
</protein>
<dbReference type="AlphaFoldDB" id="A0A8H5N8V2"/>
<keyword evidence="6" id="KW-0560">Oxidoreductase</keyword>
<sequence length="540" mass="60581">MESTPTTAALDVVVVGAGFSGIYALHKLRQLGLDVQIFEAGGDVGGVWFWNRYPGARVDSEWPFYQLSLPEVWSDFNFSERFPTDKEIREYFAHAVNVLDLRKDINFNACVNSAEWSEETGRWTVKTEAGHQVSAKYLFLCTGLLHRRHYPDFPGFSKYKGAVYHSGSWPSDLDVTGKKVCIVGAGATSVQLTQELAKKASSLSVLMRRPSLCLPLGNRGVTKTEQDNWKPFFPALFREGRLSAGGLPHTPPKKSIFDVSDEERTSHYETLWRSGSFGFGGANYSEIFMDLSANRLAYDFWAKKTRARITDVRKRELMAPVEPPYPILTKRCPLEHDYYEMLDKPNVDIVDIKANPIRTFTSNGILFENEDEIELDCVILATGFESFTGSVANMGLKDKEGRDIKDLWSEQGISTYLGMLIRGFPNCFMSYSPHAPTALSNGPTILECQVDFVVSAIEKLEKEGVGSIEPSQQAQDSWVSMINEASGKTLYPLTASWWTASNVPGKKPQMLSYIGGIAQYEKQCRETLEEWKGFEIQKSS</sequence>
<dbReference type="EMBL" id="JAAOAO010000212">
    <property type="protein sequence ID" value="KAF5556060.1"/>
    <property type="molecule type" value="Genomic_DNA"/>
</dbReference>
<dbReference type="PANTHER" id="PTHR43098">
    <property type="entry name" value="L-ORNITHINE N(5)-MONOOXYGENASE-RELATED"/>
    <property type="match status" value="1"/>
</dbReference>
<comment type="caution">
    <text evidence="8">The sequence shown here is derived from an EMBL/GenBank/DDBJ whole genome shotgun (WGS) entry which is preliminary data.</text>
</comment>
<dbReference type="InterPro" id="IPR050775">
    <property type="entry name" value="FAD-binding_Monooxygenases"/>
</dbReference>
<dbReference type="GO" id="GO:0004499">
    <property type="term" value="F:N,N-dimethylaniline monooxygenase activity"/>
    <property type="evidence" value="ECO:0007669"/>
    <property type="project" value="InterPro"/>
</dbReference>
<proteinExistence type="inferred from homology"/>
<keyword evidence="3" id="KW-0285">Flavoprotein</keyword>
<dbReference type="SUPFAM" id="SSF51905">
    <property type="entry name" value="FAD/NAD(P)-binding domain"/>
    <property type="match status" value="1"/>
</dbReference>
<evidence type="ECO:0000256" key="4">
    <source>
        <dbReference type="ARBA" id="ARBA00022827"/>
    </source>
</evidence>
<keyword evidence="5" id="KW-0521">NADP</keyword>
<gene>
    <name evidence="8" type="ORF">FNAPI_5851</name>
</gene>